<name>A0ACC3BX73_PYRYE</name>
<gene>
    <name evidence="1" type="ORF">I4F81_005222</name>
</gene>
<sequence>MNHVRGHDGQRDTDRVGRGGRPTPNALPRPLAAQRGREPKPLQYLLQPASGHARPQRGTSRTEKRGVQRPTGIAVGGVKITQEAQRGVVLVAFRVYRDRERRPRPGSRLALMERRLHVQPVRRKGAVNRAHC</sequence>
<comment type="caution">
    <text evidence="1">The sequence shown here is derived from an EMBL/GenBank/DDBJ whole genome shotgun (WGS) entry which is preliminary data.</text>
</comment>
<keyword evidence="2" id="KW-1185">Reference proteome</keyword>
<organism evidence="1 2">
    <name type="scientific">Pyropia yezoensis</name>
    <name type="common">Susabi-nori</name>
    <name type="synonym">Porphyra yezoensis</name>
    <dbReference type="NCBI Taxonomy" id="2788"/>
    <lineage>
        <taxon>Eukaryota</taxon>
        <taxon>Rhodophyta</taxon>
        <taxon>Bangiophyceae</taxon>
        <taxon>Bangiales</taxon>
        <taxon>Bangiaceae</taxon>
        <taxon>Pyropia</taxon>
    </lineage>
</organism>
<protein>
    <submittedName>
        <fullName evidence="1">Uncharacterized protein</fullName>
    </submittedName>
</protein>
<reference evidence="1" key="1">
    <citation type="submission" date="2019-11" db="EMBL/GenBank/DDBJ databases">
        <title>Nori genome reveals adaptations in red seaweeds to the harsh intertidal environment.</title>
        <authorList>
            <person name="Wang D."/>
            <person name="Mao Y."/>
        </authorList>
    </citation>
    <scope>NUCLEOTIDE SEQUENCE</scope>
    <source>
        <tissue evidence="1">Gametophyte</tissue>
    </source>
</reference>
<dbReference type="Proteomes" id="UP000798662">
    <property type="component" value="Chromosome 1"/>
</dbReference>
<evidence type="ECO:0000313" key="1">
    <source>
        <dbReference type="EMBL" id="KAK1862654.1"/>
    </source>
</evidence>
<proteinExistence type="predicted"/>
<dbReference type="EMBL" id="CM020618">
    <property type="protein sequence ID" value="KAK1862654.1"/>
    <property type="molecule type" value="Genomic_DNA"/>
</dbReference>
<accession>A0ACC3BX73</accession>
<evidence type="ECO:0000313" key="2">
    <source>
        <dbReference type="Proteomes" id="UP000798662"/>
    </source>
</evidence>